<keyword evidence="1" id="KW-0805">Transcription regulation</keyword>
<dbReference type="Proteomes" id="UP000262210">
    <property type="component" value="Unassembled WGS sequence"/>
</dbReference>
<dbReference type="CDD" id="cd00093">
    <property type="entry name" value="HTH_XRE"/>
    <property type="match status" value="1"/>
</dbReference>
<name>A0A9C7R1J4_9GAMM</name>
<evidence type="ECO:0000256" key="2">
    <source>
        <dbReference type="ARBA" id="ARBA00023125"/>
    </source>
</evidence>
<dbReference type="SUPFAM" id="SSF47413">
    <property type="entry name" value="lambda repressor-like DNA-binding domains"/>
    <property type="match status" value="1"/>
</dbReference>
<evidence type="ECO:0000313" key="6">
    <source>
        <dbReference type="Proteomes" id="UP000262210"/>
    </source>
</evidence>
<dbReference type="InterPro" id="IPR039418">
    <property type="entry name" value="LexA-like"/>
</dbReference>
<dbReference type="PROSITE" id="PS50943">
    <property type="entry name" value="HTH_CROC1"/>
    <property type="match status" value="1"/>
</dbReference>
<dbReference type="InterPro" id="IPR001387">
    <property type="entry name" value="Cro/C1-type_HTH"/>
</dbReference>
<dbReference type="InterPro" id="IPR036286">
    <property type="entry name" value="LexA/Signal_pep-like_sf"/>
</dbReference>
<proteinExistence type="predicted"/>
<dbReference type="CDD" id="cd06529">
    <property type="entry name" value="S24_LexA-like"/>
    <property type="match status" value="1"/>
</dbReference>
<keyword evidence="2" id="KW-0238">DNA-binding</keyword>
<reference evidence="5 6" key="1">
    <citation type="journal article" date="2018" name="Nat. Biotechnol.">
        <title>A standardized bacterial taxonomy based on genome phylogeny substantially revises the tree of life.</title>
        <authorList>
            <person name="Parks D.H."/>
            <person name="Chuvochina M."/>
            <person name="Waite D.W."/>
            <person name="Rinke C."/>
            <person name="Skarshewski A."/>
            <person name="Chaumeil P.A."/>
            <person name="Hugenholtz P."/>
        </authorList>
    </citation>
    <scope>NUCLEOTIDE SEQUENCE [LARGE SCALE GENOMIC DNA]</scope>
    <source>
        <strain evidence="5">UBA11264</strain>
    </source>
</reference>
<sequence>MSLAERVKARREALNITQTELADLVGIRQQSIASIENGETKNPRKIFELSQALKCSMQWLKTGIQESNATQLEGVSLWTDDDEVDDDDVYLPFFKEAQLAAGNGRVVELDCDGRKLKFSLRSLKKLGVKPEEAACMSVWGNSMEPVLPDGATVAINTGNTEIKDGKIYALDHEGMARVKIMYRLPGGGVRLRSFNTEEFPDEVYSGEESNKIRVVGAVFWYGVTIG</sequence>
<dbReference type="Pfam" id="PF01381">
    <property type="entry name" value="HTH_3"/>
    <property type="match status" value="1"/>
</dbReference>
<protein>
    <submittedName>
        <fullName evidence="5">XRE family transcriptional regulator</fullName>
    </submittedName>
</protein>
<evidence type="ECO:0000256" key="1">
    <source>
        <dbReference type="ARBA" id="ARBA00023015"/>
    </source>
</evidence>
<dbReference type="Gene3D" id="2.10.109.10">
    <property type="entry name" value="Umud Fragment, subunit A"/>
    <property type="match status" value="1"/>
</dbReference>
<dbReference type="EMBL" id="DPSM01000029">
    <property type="protein sequence ID" value="HCK02892.1"/>
    <property type="molecule type" value="Genomic_DNA"/>
</dbReference>
<dbReference type="SMART" id="SM00530">
    <property type="entry name" value="HTH_XRE"/>
    <property type="match status" value="1"/>
</dbReference>
<dbReference type="AlphaFoldDB" id="A0A9C7R1J4"/>
<feature type="domain" description="HTH cro/C1-type" evidence="4">
    <location>
        <begin position="7"/>
        <end position="60"/>
    </location>
</feature>
<dbReference type="Pfam" id="PF00717">
    <property type="entry name" value="Peptidase_S24"/>
    <property type="match status" value="1"/>
</dbReference>
<dbReference type="PANTHER" id="PTHR40661">
    <property type="match status" value="1"/>
</dbReference>
<dbReference type="RefSeq" id="WP_259216493.1">
    <property type="nucleotide sequence ID" value="NZ_DPSM01000029.1"/>
</dbReference>
<dbReference type="InterPro" id="IPR010982">
    <property type="entry name" value="Lambda_DNA-bd_dom_sf"/>
</dbReference>
<dbReference type="InterPro" id="IPR015927">
    <property type="entry name" value="Peptidase_S24_S26A/B/C"/>
</dbReference>
<dbReference type="PANTHER" id="PTHR40661:SF2">
    <property type="entry name" value="HTH-TYPE TRANSCRIPTIONAL REGULATOR PRTR"/>
    <property type="match status" value="1"/>
</dbReference>
<evidence type="ECO:0000256" key="3">
    <source>
        <dbReference type="ARBA" id="ARBA00023163"/>
    </source>
</evidence>
<accession>A0A9C7R1J4</accession>
<evidence type="ECO:0000259" key="4">
    <source>
        <dbReference type="PROSITE" id="PS50943"/>
    </source>
</evidence>
<comment type="caution">
    <text evidence="5">The sequence shown here is derived from an EMBL/GenBank/DDBJ whole genome shotgun (WGS) entry which is preliminary data.</text>
</comment>
<keyword evidence="3" id="KW-0804">Transcription</keyword>
<organism evidence="5 6">
    <name type="scientific">Serratia grimesii</name>
    <dbReference type="NCBI Taxonomy" id="82995"/>
    <lineage>
        <taxon>Bacteria</taxon>
        <taxon>Pseudomonadati</taxon>
        <taxon>Pseudomonadota</taxon>
        <taxon>Gammaproteobacteria</taxon>
        <taxon>Enterobacterales</taxon>
        <taxon>Yersiniaceae</taxon>
        <taxon>Serratia</taxon>
    </lineage>
</organism>
<gene>
    <name evidence="5" type="ORF">DHV72_23115</name>
</gene>
<dbReference type="SUPFAM" id="SSF51306">
    <property type="entry name" value="LexA/Signal peptidase"/>
    <property type="match status" value="1"/>
</dbReference>
<dbReference type="GO" id="GO:0003677">
    <property type="term" value="F:DNA binding"/>
    <property type="evidence" value="ECO:0007669"/>
    <property type="project" value="UniProtKB-KW"/>
</dbReference>
<evidence type="ECO:0000313" key="5">
    <source>
        <dbReference type="EMBL" id="HCK02892.1"/>
    </source>
</evidence>
<dbReference type="Gene3D" id="1.10.260.40">
    <property type="entry name" value="lambda repressor-like DNA-binding domains"/>
    <property type="match status" value="1"/>
</dbReference>